<dbReference type="InterPro" id="IPR017853">
    <property type="entry name" value="GH"/>
</dbReference>
<comment type="catalytic activity">
    <reaction evidence="1">
        <text>Endohydrolysis of (1-&gt;4)-beta-D-xylosidic linkages in xylans.</text>
        <dbReference type="EC" id="3.2.1.8"/>
    </reaction>
</comment>
<comment type="similarity">
    <text evidence="2">Belongs to the glycosyl hydrolase 10 (cellulase F) family.</text>
</comment>
<evidence type="ECO:0000256" key="1">
    <source>
        <dbReference type="ARBA" id="ARBA00000681"/>
    </source>
</evidence>
<dbReference type="Pfam" id="PF02018">
    <property type="entry name" value="CBM_4_9"/>
    <property type="match status" value="1"/>
</dbReference>
<feature type="domain" description="GH10" evidence="11">
    <location>
        <begin position="438"/>
        <end position="717"/>
    </location>
</feature>
<keyword evidence="8" id="KW-0119">Carbohydrate metabolism</keyword>
<dbReference type="Pfam" id="PF00331">
    <property type="entry name" value="Glyco_hydro_10"/>
    <property type="match status" value="2"/>
</dbReference>
<dbReference type="SUPFAM" id="SSF51445">
    <property type="entry name" value="(Trans)glycosidases"/>
    <property type="match status" value="1"/>
</dbReference>
<reference evidence="13" key="2">
    <citation type="submission" date="2011-02" db="EMBL/GenBank/DDBJ databases">
        <title>The complete genome of Pedobacter saltans DSM 12145.</title>
        <authorList>
            <consortium name="US DOE Joint Genome Institute (JGI-PGF)"/>
            <person name="Lucas S."/>
            <person name="Copeland A."/>
            <person name="Lapidus A."/>
            <person name="Bruce D."/>
            <person name="Goodwin L."/>
            <person name="Pitluck S."/>
            <person name="Kyrpides N."/>
            <person name="Mavromatis K."/>
            <person name="Pagani I."/>
            <person name="Ivanova N."/>
            <person name="Ovchinnikova G."/>
            <person name="Lu M."/>
            <person name="Detter J.C."/>
            <person name="Han C."/>
            <person name="Land M."/>
            <person name="Hauser L."/>
            <person name="Markowitz V."/>
            <person name="Cheng J.-F."/>
            <person name="Hugenholtz P."/>
            <person name="Woyke T."/>
            <person name="Wu D."/>
            <person name="Tindall B."/>
            <person name="Pomrenke H.G."/>
            <person name="Brambilla E."/>
            <person name="Klenk H.-P."/>
            <person name="Eisen J.A."/>
        </authorList>
    </citation>
    <scope>NUCLEOTIDE SEQUENCE [LARGE SCALE GENOMIC DNA]</scope>
    <source>
        <strain evidence="13">ATCC 51119 / DSM 12145 / JCM 21818 / LMG 10337 / NBRC 100064 / NCIMB 13643</strain>
    </source>
</reference>
<keyword evidence="6" id="KW-0677">Repeat</keyword>
<keyword evidence="4" id="KW-0858">Xylan degradation</keyword>
<dbReference type="EMBL" id="CP002545">
    <property type="protein sequence ID" value="ADY53105.1"/>
    <property type="molecule type" value="Genomic_DNA"/>
</dbReference>
<dbReference type="PROSITE" id="PS51257">
    <property type="entry name" value="PROKAR_LIPOPROTEIN"/>
    <property type="match status" value="1"/>
</dbReference>
<dbReference type="InterPro" id="IPR008979">
    <property type="entry name" value="Galactose-bd-like_sf"/>
</dbReference>
<evidence type="ECO:0000313" key="13">
    <source>
        <dbReference type="Proteomes" id="UP000000310"/>
    </source>
</evidence>
<dbReference type="InterPro" id="IPR003305">
    <property type="entry name" value="CenC_carb-bd"/>
</dbReference>
<dbReference type="InterPro" id="IPR044846">
    <property type="entry name" value="GH10"/>
</dbReference>
<dbReference type="OrthoDB" id="1032269at2"/>
<dbReference type="AlphaFoldDB" id="F0S4T7"/>
<name>F0S4T7_PSESL</name>
<dbReference type="PANTHER" id="PTHR31490:SF88">
    <property type="entry name" value="BETA-XYLANASE"/>
    <property type="match status" value="1"/>
</dbReference>
<dbReference type="PANTHER" id="PTHR31490">
    <property type="entry name" value="GLYCOSYL HYDROLASE"/>
    <property type="match status" value="1"/>
</dbReference>
<dbReference type="GO" id="GO:0045493">
    <property type="term" value="P:xylan catabolic process"/>
    <property type="evidence" value="ECO:0007669"/>
    <property type="project" value="UniProtKB-KW"/>
</dbReference>
<dbReference type="Gene3D" id="2.60.120.260">
    <property type="entry name" value="Galactose-binding domain-like"/>
    <property type="match status" value="1"/>
</dbReference>
<dbReference type="SUPFAM" id="SSF49785">
    <property type="entry name" value="Galactose-binding domain-like"/>
    <property type="match status" value="1"/>
</dbReference>
<evidence type="ECO:0000256" key="8">
    <source>
        <dbReference type="ARBA" id="ARBA00023277"/>
    </source>
</evidence>
<evidence type="ECO:0000259" key="11">
    <source>
        <dbReference type="PROSITE" id="PS51760"/>
    </source>
</evidence>
<dbReference type="STRING" id="762903.Pedsa_2561"/>
<evidence type="ECO:0000313" key="12">
    <source>
        <dbReference type="EMBL" id="ADY53105.1"/>
    </source>
</evidence>
<evidence type="ECO:0000256" key="9">
    <source>
        <dbReference type="ARBA" id="ARBA00023295"/>
    </source>
</evidence>
<dbReference type="KEGG" id="psn:Pedsa_2561"/>
<dbReference type="SMART" id="SM00633">
    <property type="entry name" value="Glyco_10"/>
    <property type="match status" value="1"/>
</dbReference>
<dbReference type="EC" id="3.2.1.8" evidence="3"/>
<accession>F0S4T7</accession>
<evidence type="ECO:0000256" key="7">
    <source>
        <dbReference type="ARBA" id="ARBA00022801"/>
    </source>
</evidence>
<dbReference type="eggNOG" id="COG3693">
    <property type="taxonomic scope" value="Bacteria"/>
</dbReference>
<keyword evidence="13" id="KW-1185">Reference proteome</keyword>
<dbReference type="GO" id="GO:0031176">
    <property type="term" value="F:endo-1,4-beta-xylanase activity"/>
    <property type="evidence" value="ECO:0007669"/>
    <property type="project" value="UniProtKB-EC"/>
</dbReference>
<sequence length="721" mass="78831">MNQIYRIIIGLTVSAVAASCTKHELLDYHVDKPLSFANQEQIDAYKTLKSYINKESNPNFKLGVAMSISEYVDKGVMYRLANTNFDELVMGYEMKHGAVVKSDGKLDLENVKKLLKTASAAGIGIYGHTLCWHANQNAAYLNGLIAPMIIPATGGPSWDIVTAADFETDNNANYEANTNARLSFTAVGEGAGGKGRALKITNDVVRTNDWDVQFFIKVSPAVKKGEQYEFSMDVRSDINASFSTQAHTVPYSYKHWDFFGTISSTPTWTKYTKVITISDNEDNCGAIAFNLGKAATNYYFDNVTLKKFNPKGGGSSGTEIIANFDSDALGKTYTMTNGGSATVVNGPDNAGKVLNVKSNQSHPKFNVTLPVGVNLGHCESVTLDFYGTGSTGLYGQGMKMSINGGTLASFNSPSVFGCPDGGWGRGKIVLPFSSLSLTAEQKKLNSFTLEVGSGTGSGDYYIDNIVLNWKSTGDLVVEKTPEEKKIIIRNALTTFISGMVDTCKWYVKAWDVVNEPMDDGKPYELKTGIGKANMTSDEFYWQDYLGKDYAVEAFKLAMQHGNPNDKLFINDYNLEYSIDKCKGLIEYAKYIESKGARVDGIGTQMHISTTADKQKIAEMFTLLAATGKLIKVSELDIGIAGKKTADATEGDYKAQAEMYKYVIDKYFELIPASQRYGITIWSPKDSPANSSWRAGEPIGLWTEGYTRKPSYVGVAEGLNGK</sequence>
<keyword evidence="9" id="KW-0326">Glycosidase</keyword>
<evidence type="ECO:0000256" key="2">
    <source>
        <dbReference type="ARBA" id="ARBA00007495"/>
    </source>
</evidence>
<gene>
    <name evidence="12" type="ordered locus">Pedsa_2561</name>
</gene>
<keyword evidence="7" id="KW-0378">Hydrolase</keyword>
<organism evidence="12 13">
    <name type="scientific">Pseudopedobacter saltans (strain ATCC 51119 / DSM 12145 / JCM 21818 / CCUG 39354 / LMG 10337 / NBRC 100064 / NCIMB 13643)</name>
    <name type="common">Pedobacter saltans</name>
    <dbReference type="NCBI Taxonomy" id="762903"/>
    <lineage>
        <taxon>Bacteria</taxon>
        <taxon>Pseudomonadati</taxon>
        <taxon>Bacteroidota</taxon>
        <taxon>Sphingobacteriia</taxon>
        <taxon>Sphingobacteriales</taxon>
        <taxon>Sphingobacteriaceae</taxon>
        <taxon>Pseudopedobacter</taxon>
    </lineage>
</organism>
<dbReference type="RefSeq" id="WP_013633590.1">
    <property type="nucleotide sequence ID" value="NC_015177.1"/>
</dbReference>
<evidence type="ECO:0000256" key="4">
    <source>
        <dbReference type="ARBA" id="ARBA00022651"/>
    </source>
</evidence>
<dbReference type="Proteomes" id="UP000000310">
    <property type="component" value="Chromosome"/>
</dbReference>
<proteinExistence type="inferred from homology"/>
<keyword evidence="5" id="KW-0732">Signal</keyword>
<protein>
    <recommendedName>
        <fullName evidence="3">endo-1,4-beta-xylanase</fullName>
        <ecNumber evidence="3">3.2.1.8</ecNumber>
    </recommendedName>
</protein>
<dbReference type="PROSITE" id="PS51760">
    <property type="entry name" value="GH10_2"/>
    <property type="match status" value="1"/>
</dbReference>
<keyword evidence="10" id="KW-0624">Polysaccharide degradation</keyword>
<evidence type="ECO:0000256" key="10">
    <source>
        <dbReference type="ARBA" id="ARBA00023326"/>
    </source>
</evidence>
<dbReference type="InterPro" id="IPR001000">
    <property type="entry name" value="GH10_dom"/>
</dbReference>
<dbReference type="HOGENOM" id="CLU_023988_0_0_10"/>
<evidence type="ECO:0000256" key="6">
    <source>
        <dbReference type="ARBA" id="ARBA00022737"/>
    </source>
</evidence>
<dbReference type="Gene3D" id="3.20.20.80">
    <property type="entry name" value="Glycosidases"/>
    <property type="match status" value="2"/>
</dbReference>
<evidence type="ECO:0000256" key="5">
    <source>
        <dbReference type="ARBA" id="ARBA00022729"/>
    </source>
</evidence>
<evidence type="ECO:0000256" key="3">
    <source>
        <dbReference type="ARBA" id="ARBA00012590"/>
    </source>
</evidence>
<reference evidence="12 13" key="1">
    <citation type="journal article" date="2011" name="Stand. Genomic Sci.">
        <title>Complete genome sequence of the gliding, heparinolytic Pedobacter saltans type strain (113).</title>
        <authorList>
            <person name="Liolios K."/>
            <person name="Sikorski J."/>
            <person name="Lu M."/>
            <person name="Nolan M."/>
            <person name="Lapidus A."/>
            <person name="Lucas S."/>
            <person name="Hammon N."/>
            <person name="Deshpande S."/>
            <person name="Cheng J.F."/>
            <person name="Tapia R."/>
            <person name="Han C."/>
            <person name="Goodwin L."/>
            <person name="Pitluck S."/>
            <person name="Huntemann M."/>
            <person name="Ivanova N."/>
            <person name="Pagani I."/>
            <person name="Mavromatis K."/>
            <person name="Ovchinikova G."/>
            <person name="Pati A."/>
            <person name="Chen A."/>
            <person name="Palaniappan K."/>
            <person name="Land M."/>
            <person name="Hauser L."/>
            <person name="Brambilla E.M."/>
            <person name="Kotsyurbenko O."/>
            <person name="Rohde M."/>
            <person name="Tindall B.J."/>
            <person name="Abt B."/>
            <person name="Goker M."/>
            <person name="Detter J.C."/>
            <person name="Woyke T."/>
            <person name="Bristow J."/>
            <person name="Eisen J.A."/>
            <person name="Markowitz V."/>
            <person name="Hugenholtz P."/>
            <person name="Klenk H.P."/>
            <person name="Kyrpides N.C."/>
        </authorList>
    </citation>
    <scope>NUCLEOTIDE SEQUENCE [LARGE SCALE GENOMIC DNA]</scope>
    <source>
        <strain evidence="13">ATCC 51119 / DSM 12145 / JCM 21818 / LMG 10337 / NBRC 100064 / NCIMB 13643</strain>
    </source>
</reference>